<keyword evidence="1" id="KW-1133">Transmembrane helix</keyword>
<evidence type="ECO:0000256" key="1">
    <source>
        <dbReference type="SAM" id="Phobius"/>
    </source>
</evidence>
<evidence type="ECO:0000313" key="3">
    <source>
        <dbReference type="Proteomes" id="UP000799757"/>
    </source>
</evidence>
<name>A0A6A6WYQ6_9PLEO</name>
<proteinExistence type="predicted"/>
<dbReference type="Pfam" id="PF17784">
    <property type="entry name" value="Sulfotransfer_4"/>
    <property type="match status" value="1"/>
</dbReference>
<dbReference type="InterPro" id="IPR040632">
    <property type="entry name" value="Sulfotransfer_4"/>
</dbReference>
<gene>
    <name evidence="2" type="ORF">K505DRAFT_253516</name>
</gene>
<sequence>MAGQRLIDADERVRTKPMRILVLGMCRTGTTSISTALRKLGYTPHHMREVLVHPSEIPLWQEAVNTTLLPPSKRPAKQRNAPPYARAEFDKLLGDYDVVADLPGAAFATQLIEAYPEAKVILTNRDFESWEKSMQNSIWQLFTWKLFDVCRILNLSQMAPVMRLLHPIFYAHNGNHYGGPVAREAYEKHYENVRALVPKERLLEFGPESDWESLCQYLDRAIPKEKFPHMDENKAMETQILRAWRGMVQYVLLMVVLPGSVTVVAILLYYWQEQILGFVDGEILEPLREFMKVPKN</sequence>
<keyword evidence="1" id="KW-0472">Membrane</keyword>
<dbReference type="InterPro" id="IPR027417">
    <property type="entry name" value="P-loop_NTPase"/>
</dbReference>
<dbReference type="SUPFAM" id="SSF52540">
    <property type="entry name" value="P-loop containing nucleoside triphosphate hydrolases"/>
    <property type="match status" value="1"/>
</dbReference>
<accession>A0A6A6WYQ6</accession>
<protein>
    <recommendedName>
        <fullName evidence="4">NAD dependent epimerase/dehydratase</fullName>
    </recommendedName>
</protein>
<dbReference type="Proteomes" id="UP000799757">
    <property type="component" value="Unassembled WGS sequence"/>
</dbReference>
<dbReference type="PANTHER" id="PTHR36978">
    <property type="entry name" value="P-LOOP CONTAINING NUCLEOTIDE TRIPHOSPHATE HYDROLASE"/>
    <property type="match status" value="1"/>
</dbReference>
<organism evidence="2 3">
    <name type="scientific">Melanomma pulvis-pyrius CBS 109.77</name>
    <dbReference type="NCBI Taxonomy" id="1314802"/>
    <lineage>
        <taxon>Eukaryota</taxon>
        <taxon>Fungi</taxon>
        <taxon>Dikarya</taxon>
        <taxon>Ascomycota</taxon>
        <taxon>Pezizomycotina</taxon>
        <taxon>Dothideomycetes</taxon>
        <taxon>Pleosporomycetidae</taxon>
        <taxon>Pleosporales</taxon>
        <taxon>Melanommataceae</taxon>
        <taxon>Melanomma</taxon>
    </lineage>
</organism>
<evidence type="ECO:0000313" key="2">
    <source>
        <dbReference type="EMBL" id="KAF2789360.1"/>
    </source>
</evidence>
<dbReference type="Gene3D" id="3.40.50.300">
    <property type="entry name" value="P-loop containing nucleotide triphosphate hydrolases"/>
    <property type="match status" value="1"/>
</dbReference>
<dbReference type="EMBL" id="MU002143">
    <property type="protein sequence ID" value="KAF2789360.1"/>
    <property type="molecule type" value="Genomic_DNA"/>
</dbReference>
<reference evidence="2" key="1">
    <citation type="journal article" date="2020" name="Stud. Mycol.">
        <title>101 Dothideomycetes genomes: a test case for predicting lifestyles and emergence of pathogens.</title>
        <authorList>
            <person name="Haridas S."/>
            <person name="Albert R."/>
            <person name="Binder M."/>
            <person name="Bloem J."/>
            <person name="Labutti K."/>
            <person name="Salamov A."/>
            <person name="Andreopoulos B."/>
            <person name="Baker S."/>
            <person name="Barry K."/>
            <person name="Bills G."/>
            <person name="Bluhm B."/>
            <person name="Cannon C."/>
            <person name="Castanera R."/>
            <person name="Culley D."/>
            <person name="Daum C."/>
            <person name="Ezra D."/>
            <person name="Gonzalez J."/>
            <person name="Henrissat B."/>
            <person name="Kuo A."/>
            <person name="Liang C."/>
            <person name="Lipzen A."/>
            <person name="Lutzoni F."/>
            <person name="Magnuson J."/>
            <person name="Mondo S."/>
            <person name="Nolan M."/>
            <person name="Ohm R."/>
            <person name="Pangilinan J."/>
            <person name="Park H.-J."/>
            <person name="Ramirez L."/>
            <person name="Alfaro M."/>
            <person name="Sun H."/>
            <person name="Tritt A."/>
            <person name="Yoshinaga Y."/>
            <person name="Zwiers L.-H."/>
            <person name="Turgeon B."/>
            <person name="Goodwin S."/>
            <person name="Spatafora J."/>
            <person name="Crous P."/>
            <person name="Grigoriev I."/>
        </authorList>
    </citation>
    <scope>NUCLEOTIDE SEQUENCE</scope>
    <source>
        <strain evidence="2">CBS 109.77</strain>
    </source>
</reference>
<dbReference type="PANTHER" id="PTHR36978:SF4">
    <property type="entry name" value="P-LOOP CONTAINING NUCLEOSIDE TRIPHOSPHATE HYDROLASE PROTEIN"/>
    <property type="match status" value="1"/>
</dbReference>
<keyword evidence="3" id="KW-1185">Reference proteome</keyword>
<evidence type="ECO:0008006" key="4">
    <source>
        <dbReference type="Google" id="ProtNLM"/>
    </source>
</evidence>
<keyword evidence="1" id="KW-0812">Transmembrane</keyword>
<feature type="transmembrane region" description="Helical" evidence="1">
    <location>
        <begin position="250"/>
        <end position="271"/>
    </location>
</feature>
<dbReference type="AlphaFoldDB" id="A0A6A6WYQ6"/>
<dbReference type="OrthoDB" id="408152at2759"/>